<evidence type="ECO:0000313" key="1">
    <source>
        <dbReference type="EMBL" id="EFN67231.1"/>
    </source>
</evidence>
<sequence>MPYISKWPKLQATGPTPRHAGLPSSTWLFGNYDSRVEDINDRRRLPHRASSSGRCNAIDYCTQCQTAVDLINLGILGRSEAVSDEECETPCTYTECILSVFLSGIPSVYVTGGYTEQRWTSSSACYSKKLAETNGKNYFPSRKERSEFVQYHLELSDIEYNDIWMRIRSTDQYVEKMATNMLAQTLTHFNAIFSLRVHPIPAASHEASLVHSNFLRASLIGVYEGQFNPTSRVHSPLTNPFHCNMHVAPASTPTLLTKDKSVLRESVDSIKFSLQPVSLAPNSSRHLHSARLHKTPLYHVIKLSRAENALVSYASTFFPLRFPDILHETRGSGGKRKVEINSSLDLQSSSIREDPSKLVVYPYSLPGHPAYAVHGVPSRRSLAAAPNSVGEILTGMSDNDKNKLGFIGARLDFIMTVTYVSTRARVLSGRDIYRVSCETGSCGNGRQSAGLTVFMMAADESARIGPERRPS</sequence>
<evidence type="ECO:0000313" key="2">
    <source>
        <dbReference type="Proteomes" id="UP000000311"/>
    </source>
</evidence>
<proteinExistence type="predicted"/>
<dbReference type="EMBL" id="GL439483">
    <property type="protein sequence ID" value="EFN67231.1"/>
    <property type="molecule type" value="Genomic_DNA"/>
</dbReference>
<dbReference type="InParanoid" id="E2AHB4"/>
<reference evidence="1 2" key="1">
    <citation type="journal article" date="2010" name="Science">
        <title>Genomic comparison of the ants Camponotus floridanus and Harpegnathos saltator.</title>
        <authorList>
            <person name="Bonasio R."/>
            <person name="Zhang G."/>
            <person name="Ye C."/>
            <person name="Mutti N.S."/>
            <person name="Fang X."/>
            <person name="Qin N."/>
            <person name="Donahue G."/>
            <person name="Yang P."/>
            <person name="Li Q."/>
            <person name="Li C."/>
            <person name="Zhang P."/>
            <person name="Huang Z."/>
            <person name="Berger S.L."/>
            <person name="Reinberg D."/>
            <person name="Wang J."/>
            <person name="Liebig J."/>
        </authorList>
    </citation>
    <scope>NUCLEOTIDE SEQUENCE [LARGE SCALE GENOMIC DNA]</scope>
    <source>
        <strain evidence="2">C129</strain>
    </source>
</reference>
<dbReference type="Proteomes" id="UP000000311">
    <property type="component" value="Unassembled WGS sequence"/>
</dbReference>
<dbReference type="AlphaFoldDB" id="E2AHB4"/>
<protein>
    <submittedName>
        <fullName evidence="1">Uncharacterized protein</fullName>
    </submittedName>
</protein>
<name>E2AHB4_CAMFO</name>
<keyword evidence="2" id="KW-1185">Reference proteome</keyword>
<accession>E2AHB4</accession>
<organism evidence="2">
    <name type="scientific">Camponotus floridanus</name>
    <name type="common">Florida carpenter ant</name>
    <dbReference type="NCBI Taxonomy" id="104421"/>
    <lineage>
        <taxon>Eukaryota</taxon>
        <taxon>Metazoa</taxon>
        <taxon>Ecdysozoa</taxon>
        <taxon>Arthropoda</taxon>
        <taxon>Hexapoda</taxon>
        <taxon>Insecta</taxon>
        <taxon>Pterygota</taxon>
        <taxon>Neoptera</taxon>
        <taxon>Endopterygota</taxon>
        <taxon>Hymenoptera</taxon>
        <taxon>Apocrita</taxon>
        <taxon>Aculeata</taxon>
        <taxon>Formicoidea</taxon>
        <taxon>Formicidae</taxon>
        <taxon>Formicinae</taxon>
        <taxon>Camponotus</taxon>
    </lineage>
</organism>
<gene>
    <name evidence="1" type="ORF">EAG_09105</name>
</gene>